<dbReference type="Proteomes" id="UP001203338">
    <property type="component" value="Unassembled WGS sequence"/>
</dbReference>
<dbReference type="EMBL" id="JAMFLX010000024">
    <property type="protein sequence ID" value="MCL6271407.1"/>
    <property type="molecule type" value="Genomic_DNA"/>
</dbReference>
<keyword evidence="5 8" id="KW-0812">Transmembrane</keyword>
<comment type="caution">
    <text evidence="9">The sequence shown here is derived from an EMBL/GenBank/DDBJ whole genome shotgun (WGS) entry which is preliminary data.</text>
</comment>
<evidence type="ECO:0000256" key="6">
    <source>
        <dbReference type="ARBA" id="ARBA00022989"/>
    </source>
</evidence>
<keyword evidence="7 8" id="KW-0472">Membrane</keyword>
<organism evidence="9 10">
    <name type="scientific">Parendozoicomonas callyspongiae</name>
    <dbReference type="NCBI Taxonomy" id="2942213"/>
    <lineage>
        <taxon>Bacteria</taxon>
        <taxon>Pseudomonadati</taxon>
        <taxon>Pseudomonadota</taxon>
        <taxon>Gammaproteobacteria</taxon>
        <taxon>Oceanospirillales</taxon>
        <taxon>Endozoicomonadaceae</taxon>
        <taxon>Parendozoicomonas</taxon>
    </lineage>
</organism>
<sequence>MTRPAISSFASAYRNDLGSDAEAQASKTLKRTTMMLVGFTMLFVYSCVLTLSPAELLAAKASNLPILSVFAERTDSAVFSWLAQMVAIVAICSSFFGLYMSTREGQQGMIESSCVAPIIAAIRFIMPVYATKRVASMRQYEFAANIFSIVMGTIAITGFIASQLL</sequence>
<evidence type="ECO:0000256" key="7">
    <source>
        <dbReference type="ARBA" id="ARBA00023136"/>
    </source>
</evidence>
<evidence type="ECO:0000256" key="5">
    <source>
        <dbReference type="ARBA" id="ARBA00022692"/>
    </source>
</evidence>
<reference evidence="9 10" key="1">
    <citation type="submission" date="2022-05" db="EMBL/GenBank/DDBJ databases">
        <authorList>
            <person name="Park J.-S."/>
        </authorList>
    </citation>
    <scope>NUCLEOTIDE SEQUENCE [LARGE SCALE GENOMIC DNA]</scope>
    <source>
        <strain evidence="9 10">2012CJ34-2</strain>
    </source>
</reference>
<dbReference type="RefSeq" id="WP_249701012.1">
    <property type="nucleotide sequence ID" value="NZ_JAMFLX010000024.1"/>
</dbReference>
<keyword evidence="3" id="KW-1003">Cell membrane</keyword>
<comment type="subcellular location">
    <subcellularLocation>
        <location evidence="1">Cell inner membrane</location>
        <topology evidence="1">Multi-pass membrane protein</topology>
    </subcellularLocation>
</comment>
<keyword evidence="6 8" id="KW-1133">Transmembrane helix</keyword>
<evidence type="ECO:0000256" key="8">
    <source>
        <dbReference type="SAM" id="Phobius"/>
    </source>
</evidence>
<accession>A0ABT0PJ42</accession>
<evidence type="ECO:0000313" key="10">
    <source>
        <dbReference type="Proteomes" id="UP001203338"/>
    </source>
</evidence>
<name>A0ABT0PJ42_9GAMM</name>
<proteinExistence type="predicted"/>
<gene>
    <name evidence="9" type="ORF">M3P05_15915</name>
</gene>
<protein>
    <recommendedName>
        <fullName evidence="11">Serine transporter</fullName>
    </recommendedName>
</protein>
<feature type="transmembrane region" description="Helical" evidence="8">
    <location>
        <begin position="142"/>
        <end position="161"/>
    </location>
</feature>
<evidence type="ECO:0000256" key="1">
    <source>
        <dbReference type="ARBA" id="ARBA00004429"/>
    </source>
</evidence>
<evidence type="ECO:0000313" key="9">
    <source>
        <dbReference type="EMBL" id="MCL6271407.1"/>
    </source>
</evidence>
<evidence type="ECO:0000256" key="2">
    <source>
        <dbReference type="ARBA" id="ARBA00022448"/>
    </source>
</evidence>
<dbReference type="PANTHER" id="PTHR35334:SF2">
    <property type="entry name" value="SERINE TRANSPORTER SDAC"/>
    <property type="match status" value="1"/>
</dbReference>
<dbReference type="InterPro" id="IPR018227">
    <property type="entry name" value="Amino_acid_transport_2"/>
</dbReference>
<feature type="transmembrane region" description="Helical" evidence="8">
    <location>
        <begin position="36"/>
        <end position="58"/>
    </location>
</feature>
<evidence type="ECO:0000256" key="3">
    <source>
        <dbReference type="ARBA" id="ARBA00022475"/>
    </source>
</evidence>
<feature type="transmembrane region" description="Helical" evidence="8">
    <location>
        <begin position="78"/>
        <end position="100"/>
    </location>
</feature>
<keyword evidence="4" id="KW-0997">Cell inner membrane</keyword>
<evidence type="ECO:0000256" key="4">
    <source>
        <dbReference type="ARBA" id="ARBA00022519"/>
    </source>
</evidence>
<keyword evidence="2" id="KW-0813">Transport</keyword>
<keyword evidence="10" id="KW-1185">Reference proteome</keyword>
<evidence type="ECO:0008006" key="11">
    <source>
        <dbReference type="Google" id="ProtNLM"/>
    </source>
</evidence>
<dbReference type="PANTHER" id="PTHR35334">
    <property type="entry name" value="SERINE TRANSPORTER"/>
    <property type="match status" value="1"/>
</dbReference>